<organism evidence="1">
    <name type="scientific">viral metagenome</name>
    <dbReference type="NCBI Taxonomy" id="1070528"/>
    <lineage>
        <taxon>unclassified sequences</taxon>
        <taxon>metagenomes</taxon>
        <taxon>organismal metagenomes</taxon>
    </lineage>
</organism>
<dbReference type="EMBL" id="MN739948">
    <property type="protein sequence ID" value="QHT79356.1"/>
    <property type="molecule type" value="Genomic_DNA"/>
</dbReference>
<evidence type="ECO:0000313" key="1">
    <source>
        <dbReference type="EMBL" id="QHT79356.1"/>
    </source>
</evidence>
<sequence length="550" mass="61759">MGSVNSKSECLQKPGQSGKTMYMQCKIKEFDMLTDVLGGKGALNVVICSNNKKLVEQTSSRMNKDLFDGGSESDSDDVINGSCFSWRSGTRKSNVSGGELANEIKEDRVTMIVCCAHKIRVRYLYNLITDLEKSKLFSRKINIWIDEADESISIWSDPNIDVTHFKKVEKITLVSATFNSVFAKYGRIRMIPLPETHMDKYHKLSECLIEEDCTAGTPTEYFIGVFTKNKGRFSPGTKLFAPGDVTISSHNAIATFLVDQGWSVMVLNGKRKVILIPGKPEIKIDNQISEEEPEEIGKIMTRIYYDNGLFNYPFAVTGQMCISRGLTFQNEEFLFNFGIVPSIGDDATAYQCACRLAGNIKHFPGYRPATLITTTTMKAVILRQEQVATNLARMVHLEKKDDVGEEELLIAGGMAGDELESYRAKKARETKTAKLHQKLTESVRIEEFSTHTDLNARIKALDPRGTSRKPEMSNGYYECSLGKDKKKQDASEVRSWLAVQGIVSWGTGLTNYLKPEPHYGKIATRVYTGYDGDTPTFFLRWVRIPSKEEL</sequence>
<proteinExistence type="predicted"/>
<protein>
    <submittedName>
        <fullName evidence="1">Uncharacterized protein</fullName>
    </submittedName>
</protein>
<dbReference type="AlphaFoldDB" id="A0A6C0HGX1"/>
<reference evidence="1" key="1">
    <citation type="journal article" date="2020" name="Nature">
        <title>Giant virus diversity and host interactions through global metagenomics.</title>
        <authorList>
            <person name="Schulz F."/>
            <person name="Roux S."/>
            <person name="Paez-Espino D."/>
            <person name="Jungbluth S."/>
            <person name="Walsh D.A."/>
            <person name="Denef V.J."/>
            <person name="McMahon K.D."/>
            <person name="Konstantinidis K.T."/>
            <person name="Eloe-Fadrosh E.A."/>
            <person name="Kyrpides N.C."/>
            <person name="Woyke T."/>
        </authorList>
    </citation>
    <scope>NUCLEOTIDE SEQUENCE</scope>
    <source>
        <strain evidence="1">GVMAG-M-3300023179-99</strain>
    </source>
</reference>
<accession>A0A6C0HGX1</accession>
<name>A0A6C0HGX1_9ZZZZ</name>